<feature type="compositionally biased region" description="Low complexity" evidence="1">
    <location>
        <begin position="352"/>
        <end position="370"/>
    </location>
</feature>
<evidence type="ECO:0000313" key="3">
    <source>
        <dbReference type="EMBL" id="MBB3194445.1"/>
    </source>
</evidence>
<keyword evidence="4" id="KW-1185">Reference proteome</keyword>
<dbReference type="InterPro" id="IPR008984">
    <property type="entry name" value="SMAD_FHA_dom_sf"/>
</dbReference>
<evidence type="ECO:0000256" key="2">
    <source>
        <dbReference type="SAM" id="Phobius"/>
    </source>
</evidence>
<evidence type="ECO:0008006" key="5">
    <source>
        <dbReference type="Google" id="ProtNLM"/>
    </source>
</evidence>
<feature type="compositionally biased region" description="Low complexity" evidence="1">
    <location>
        <begin position="144"/>
        <end position="158"/>
    </location>
</feature>
<feature type="region of interest" description="Disordered" evidence="1">
    <location>
        <begin position="322"/>
        <end position="381"/>
    </location>
</feature>
<evidence type="ECO:0000256" key="1">
    <source>
        <dbReference type="SAM" id="MobiDB-lite"/>
    </source>
</evidence>
<feature type="compositionally biased region" description="Basic and acidic residues" evidence="1">
    <location>
        <begin position="179"/>
        <end position="219"/>
    </location>
</feature>
<reference evidence="3 4" key="1">
    <citation type="submission" date="2020-08" db="EMBL/GenBank/DDBJ databases">
        <title>Genomic Encyclopedia of Type Strains, Phase III (KMG-III): the genomes of soil and plant-associated and newly described type strains.</title>
        <authorList>
            <person name="Whitman W."/>
        </authorList>
    </citation>
    <scope>NUCLEOTIDE SEQUENCE [LARGE SCALE GENOMIC DNA]</scope>
    <source>
        <strain evidence="3 4">CECT 7247</strain>
    </source>
</reference>
<feature type="region of interest" description="Disordered" evidence="1">
    <location>
        <begin position="139"/>
        <end position="228"/>
    </location>
</feature>
<gene>
    <name evidence="3" type="ORF">FHS28_001830</name>
</gene>
<keyword evidence="2" id="KW-0812">Transmembrane</keyword>
<protein>
    <recommendedName>
        <fullName evidence="5">YscD cytoplasmic domain-containing protein</fullName>
    </recommendedName>
</protein>
<feature type="transmembrane region" description="Helical" evidence="2">
    <location>
        <begin position="238"/>
        <end position="262"/>
    </location>
</feature>
<accession>A0ABR6GQQ1</accession>
<dbReference type="Gene3D" id="2.60.200.20">
    <property type="match status" value="1"/>
</dbReference>
<dbReference type="RefSeq" id="WP_088450560.1">
    <property type="nucleotide sequence ID" value="NZ_JACHXO010000002.1"/>
</dbReference>
<dbReference type="SUPFAM" id="SSF49879">
    <property type="entry name" value="SMAD/FHA domain"/>
    <property type="match status" value="1"/>
</dbReference>
<proteinExistence type="predicted"/>
<organism evidence="3 4">
    <name type="scientific">Roseateles terrae</name>
    <dbReference type="NCBI Taxonomy" id="431060"/>
    <lineage>
        <taxon>Bacteria</taxon>
        <taxon>Pseudomonadati</taxon>
        <taxon>Pseudomonadota</taxon>
        <taxon>Betaproteobacteria</taxon>
        <taxon>Burkholderiales</taxon>
        <taxon>Sphaerotilaceae</taxon>
        <taxon>Roseateles</taxon>
    </lineage>
</organism>
<dbReference type="EMBL" id="JACHXO010000002">
    <property type="protein sequence ID" value="MBB3194445.1"/>
    <property type="molecule type" value="Genomic_DNA"/>
</dbReference>
<dbReference type="Proteomes" id="UP000574369">
    <property type="component" value="Unassembled WGS sequence"/>
</dbReference>
<keyword evidence="2" id="KW-0472">Membrane</keyword>
<keyword evidence="2" id="KW-1133">Transmembrane helix</keyword>
<comment type="caution">
    <text evidence="3">The sequence shown here is derived from an EMBL/GenBank/DDBJ whole genome shotgun (WGS) entry which is preliminary data.</text>
</comment>
<sequence length="454" mass="47080">METLDDSEVAVLDHDPPSDLALELRVLTGLQAGAALPFDQSLLVGRADDCDLLLLDDRAPPHLLEITPGEGGEFILTPMHDGLMMADGIALTDPVSLRPGEAFGIDGLWLEVQASEAPWAPTSELAGHALTPQEAVEGDRWPADNDAAPASSPDGDFPLGEPDAATRHGESGDAVIPRPDPRARAASDTRDGAVDFGDWMKDADEDDSPWRVDPSERRAPKSPTLDSRTIARRQRWKTWGVMGVGALLTLSGLAAMAVQLGIGKGRLEPSSDASSPGNVTLAATELTDSVGASITATMDAPTAAATAPPSAAAIAAPFASPSSADLNAPTASPEAGSPADLVPGLPGDRSARAPGPAQAVGARAATAPAPDTLSVPPERPGRVRVTGGVTIVRADTDIVLPFEVREVVLGARSRVILSTGQTLLPGDAVGRWRLMDIKPGILVFEGPQRVLLPW</sequence>
<evidence type="ECO:0000313" key="4">
    <source>
        <dbReference type="Proteomes" id="UP000574369"/>
    </source>
</evidence>
<name>A0ABR6GQQ1_9BURK</name>